<protein>
    <submittedName>
        <fullName evidence="1">Uncharacterized protein</fullName>
    </submittedName>
</protein>
<dbReference type="EMBL" id="KZ679137">
    <property type="protein sequence ID" value="PTB74049.1"/>
    <property type="molecule type" value="Genomic_DNA"/>
</dbReference>
<keyword evidence="2" id="KW-1185">Reference proteome</keyword>
<organism evidence="1 2">
    <name type="scientific">Trichoderma longibrachiatum ATCC 18648</name>
    <dbReference type="NCBI Taxonomy" id="983965"/>
    <lineage>
        <taxon>Eukaryota</taxon>
        <taxon>Fungi</taxon>
        <taxon>Dikarya</taxon>
        <taxon>Ascomycota</taxon>
        <taxon>Pezizomycotina</taxon>
        <taxon>Sordariomycetes</taxon>
        <taxon>Hypocreomycetidae</taxon>
        <taxon>Hypocreales</taxon>
        <taxon>Hypocreaceae</taxon>
        <taxon>Trichoderma</taxon>
    </lineage>
</organism>
<reference evidence="1 2" key="1">
    <citation type="submission" date="2016-07" db="EMBL/GenBank/DDBJ databases">
        <title>Multiple horizontal gene transfer events from other fungi enriched the ability of initially mycotrophic Trichoderma (Ascomycota) to feed on dead plant biomass.</title>
        <authorList>
            <consortium name="DOE Joint Genome Institute"/>
            <person name="Aerts A."/>
            <person name="Atanasova L."/>
            <person name="Chenthamara K."/>
            <person name="Zhang J."/>
            <person name="Grujic M."/>
            <person name="Henrissat B."/>
            <person name="Kuo A."/>
            <person name="Salamov A."/>
            <person name="Lipzen A."/>
            <person name="Labutti K."/>
            <person name="Barry K."/>
            <person name="Miao Y."/>
            <person name="Rahimi M.J."/>
            <person name="Shen Q."/>
            <person name="Grigoriev I.V."/>
            <person name="Kubicek C.P."/>
            <person name="Druzhinina I.S."/>
        </authorList>
    </citation>
    <scope>NUCLEOTIDE SEQUENCE [LARGE SCALE GENOMIC DNA]</scope>
    <source>
        <strain evidence="1 2">ATCC 18648</strain>
    </source>
</reference>
<dbReference type="AlphaFoldDB" id="A0A2T4BXJ4"/>
<gene>
    <name evidence="1" type="ORF">M440DRAFT_1464769</name>
</gene>
<accession>A0A2T4BXJ4</accession>
<evidence type="ECO:0000313" key="1">
    <source>
        <dbReference type="EMBL" id="PTB74049.1"/>
    </source>
</evidence>
<evidence type="ECO:0000313" key="2">
    <source>
        <dbReference type="Proteomes" id="UP000240760"/>
    </source>
</evidence>
<name>A0A2T4BXJ4_TRILO</name>
<dbReference type="Proteomes" id="UP000240760">
    <property type="component" value="Unassembled WGS sequence"/>
</dbReference>
<sequence length="134" mass="14500">MGRRLHSVPRTWSTAPRLLQLQGKLGEWVDEQPATKTIKPALSQRVSGPPCRAPAVTALLPKRKTEQRLGAHKCSVGRRTVGGCREGERGSAAPSRGAAVMAPCVAEAAGLQHPQRLQHRASPLAAHSRWLFPH</sequence>
<proteinExistence type="predicted"/>
<dbReference type="OrthoDB" id="10486997at2759"/>